<dbReference type="AlphaFoldDB" id="A0AAJ0GI18"/>
<reference evidence="3" key="1">
    <citation type="submission" date="2023-04" db="EMBL/GenBank/DDBJ databases">
        <title>Black Yeasts Isolated from many extreme environments.</title>
        <authorList>
            <person name="Coleine C."/>
            <person name="Stajich J.E."/>
            <person name="Selbmann L."/>
        </authorList>
    </citation>
    <scope>NUCLEOTIDE SEQUENCE</scope>
    <source>
        <strain evidence="3">CCFEE 5312</strain>
    </source>
</reference>
<proteinExistence type="inferred from homology"/>
<dbReference type="InterPro" id="IPR036188">
    <property type="entry name" value="FAD/NAD-bd_sf"/>
</dbReference>
<gene>
    <name evidence="3" type="ORF">LTR09_001064</name>
</gene>
<evidence type="ECO:0000256" key="1">
    <source>
        <dbReference type="ARBA" id="ARBA00010139"/>
    </source>
</evidence>
<feature type="compositionally biased region" description="Polar residues" evidence="2">
    <location>
        <begin position="1"/>
        <end position="11"/>
    </location>
</feature>
<name>A0AAJ0GI18_9PEZI</name>
<dbReference type="EMBL" id="JAWDJX010000002">
    <property type="protein sequence ID" value="KAK3057987.1"/>
    <property type="molecule type" value="Genomic_DNA"/>
</dbReference>
<dbReference type="Gene3D" id="3.50.50.60">
    <property type="entry name" value="FAD/NAD(P)-binding domain"/>
    <property type="match status" value="2"/>
</dbReference>
<comment type="caution">
    <text evidence="3">The sequence shown here is derived from an EMBL/GenBank/DDBJ whole genome shotgun (WGS) entry which is preliminary data.</text>
</comment>
<dbReference type="SUPFAM" id="SSF51905">
    <property type="entry name" value="FAD/NAD(P)-binding domain"/>
    <property type="match status" value="2"/>
</dbReference>
<dbReference type="GO" id="GO:0016491">
    <property type="term" value="F:oxidoreductase activity"/>
    <property type="evidence" value="ECO:0007669"/>
    <property type="project" value="UniProtKB-KW"/>
</dbReference>
<protein>
    <submittedName>
        <fullName evidence="3">Uncharacterized protein</fullName>
    </submittedName>
</protein>
<organism evidence="3 4">
    <name type="scientific">Extremus antarcticus</name>
    <dbReference type="NCBI Taxonomy" id="702011"/>
    <lineage>
        <taxon>Eukaryota</taxon>
        <taxon>Fungi</taxon>
        <taxon>Dikarya</taxon>
        <taxon>Ascomycota</taxon>
        <taxon>Pezizomycotina</taxon>
        <taxon>Dothideomycetes</taxon>
        <taxon>Dothideomycetidae</taxon>
        <taxon>Mycosphaerellales</taxon>
        <taxon>Extremaceae</taxon>
        <taxon>Extremus</taxon>
    </lineage>
</organism>
<keyword evidence="4" id="KW-1185">Reference proteome</keyword>
<evidence type="ECO:0000313" key="4">
    <source>
        <dbReference type="Proteomes" id="UP001271007"/>
    </source>
</evidence>
<dbReference type="Pfam" id="PF13450">
    <property type="entry name" value="NAD_binding_8"/>
    <property type="match status" value="1"/>
</dbReference>
<sequence length="593" mass="67069">MNFGAPSTSSGMLAEDPTIQLSGDPDQANGPTPSPFTRYNQPLPKEWIPLYRRPMRTPTRKLRICTIGAGISAMNLAYKIHHEHDLIARGIVSELVMYEANEDLGGTWLVNTYPGVACDVPAHIYTFPFEPNPDWSAFYAGGDEIWRYFKRTVEKWELDRGVRCGHKVERAEWDEERGKWMLEVRNKDGVVKDECDILVSAIGFLSQWRWPDIPGIDGYEGHLCHSAVWDKAFKWDGKRIAVIGNGSSAIQIMPQVVEKAEHVTNFIRRPTYITPGLGSSMIGGEVQYHYSEEEKRKFREDPEELKRYRKQIQAGSNRSFDMFTKDSKAQVAGKKATADQMRAKLGDNEELANKLTPDYEVGCRRATPGPGYLEAFTRDNVSLVTERIEGIEAKGIRTGDGTLHEVDAIVCATGFQVDHRPPWPFIGRDGLTLAEAWKDEPTSYLSLCAAHFPNFFMFSGPNAPVGHGSLMAGLGLSAEYMVSWILKIATEDIHSIAPKQEVVDELNAYQDEIMQTLVWSGGCQSWYKNHRVDGKVTAVWAGSALSYMEMIETLRAEDFEVRYRTKNRFRFMGNGRVKMEYEPDADLAYYLKK</sequence>
<dbReference type="PANTHER" id="PTHR42877:SF2">
    <property type="entry name" value="FAD_NAD(P)-BINDING DOMAIN-CONTAINING PROTEIN"/>
    <property type="match status" value="1"/>
</dbReference>
<feature type="compositionally biased region" description="Polar residues" evidence="2">
    <location>
        <begin position="29"/>
        <end position="40"/>
    </location>
</feature>
<dbReference type="InterPro" id="IPR051209">
    <property type="entry name" value="FAD-bind_Monooxygenase_sf"/>
</dbReference>
<evidence type="ECO:0000256" key="2">
    <source>
        <dbReference type="SAM" id="MobiDB-lite"/>
    </source>
</evidence>
<accession>A0AAJ0GI18</accession>
<dbReference type="PANTHER" id="PTHR42877">
    <property type="entry name" value="L-ORNITHINE N(5)-MONOOXYGENASE-RELATED"/>
    <property type="match status" value="1"/>
</dbReference>
<dbReference type="Proteomes" id="UP001271007">
    <property type="component" value="Unassembled WGS sequence"/>
</dbReference>
<evidence type="ECO:0000313" key="3">
    <source>
        <dbReference type="EMBL" id="KAK3057987.1"/>
    </source>
</evidence>
<feature type="region of interest" description="Disordered" evidence="2">
    <location>
        <begin position="1"/>
        <end position="40"/>
    </location>
</feature>
<comment type="similarity">
    <text evidence="1">Belongs to the FAD-binding monooxygenase family.</text>
</comment>